<protein>
    <submittedName>
        <fullName evidence="3">Tigger transposable element-derived protein 4-like isoform</fullName>
    </submittedName>
</protein>
<proteinExistence type="predicted"/>
<reference evidence="3 4" key="1">
    <citation type="journal article" date="2021" name="Elife">
        <title>Chloroplast acquisition without the gene transfer in kleptoplastic sea slugs, Plakobranchus ocellatus.</title>
        <authorList>
            <person name="Maeda T."/>
            <person name="Takahashi S."/>
            <person name="Yoshida T."/>
            <person name="Shimamura S."/>
            <person name="Takaki Y."/>
            <person name="Nagai Y."/>
            <person name="Toyoda A."/>
            <person name="Suzuki Y."/>
            <person name="Arimoto A."/>
            <person name="Ishii H."/>
            <person name="Satoh N."/>
            <person name="Nishiyama T."/>
            <person name="Hasebe M."/>
            <person name="Maruyama T."/>
            <person name="Minagawa J."/>
            <person name="Obokata J."/>
            <person name="Shigenobu S."/>
        </authorList>
    </citation>
    <scope>NUCLEOTIDE SEQUENCE [LARGE SCALE GENOMIC DNA]</scope>
</reference>
<accession>A0AAV4H1D7</accession>
<dbReference type="InterPro" id="IPR006600">
    <property type="entry name" value="HTH_CenpB_DNA-bd_dom"/>
</dbReference>
<name>A0AAV4H1D7_9GAST</name>
<organism evidence="3 4">
    <name type="scientific">Elysia marginata</name>
    <dbReference type="NCBI Taxonomy" id="1093978"/>
    <lineage>
        <taxon>Eukaryota</taxon>
        <taxon>Metazoa</taxon>
        <taxon>Spiralia</taxon>
        <taxon>Lophotrochozoa</taxon>
        <taxon>Mollusca</taxon>
        <taxon>Gastropoda</taxon>
        <taxon>Heterobranchia</taxon>
        <taxon>Euthyneura</taxon>
        <taxon>Panpulmonata</taxon>
        <taxon>Sacoglossa</taxon>
        <taxon>Placobranchoidea</taxon>
        <taxon>Plakobranchidae</taxon>
        <taxon>Elysia</taxon>
    </lineage>
</organism>
<gene>
    <name evidence="3" type="ORF">ElyMa_000857100</name>
</gene>
<dbReference type="GO" id="GO:0003677">
    <property type="term" value="F:DNA binding"/>
    <property type="evidence" value="ECO:0007669"/>
    <property type="project" value="UniProtKB-KW"/>
</dbReference>
<dbReference type="SUPFAM" id="SSF46689">
    <property type="entry name" value="Homeodomain-like"/>
    <property type="match status" value="1"/>
</dbReference>
<evidence type="ECO:0000256" key="1">
    <source>
        <dbReference type="ARBA" id="ARBA00023125"/>
    </source>
</evidence>
<sequence>MRDRSEKAHCLLHFIILRLDAWREDNVSILTRPFHPRKEKIGTASDKMWTMHLTLDLKMHDQRLFLCLALFKLVEKAKEYAGKLDVATFTASAGWLDRFKSCHGIVRKSICGESAAV</sequence>
<evidence type="ECO:0000259" key="2">
    <source>
        <dbReference type="Pfam" id="PF03221"/>
    </source>
</evidence>
<feature type="domain" description="HTH CENPB-type" evidence="2">
    <location>
        <begin position="74"/>
        <end position="108"/>
    </location>
</feature>
<dbReference type="InterPro" id="IPR009057">
    <property type="entry name" value="Homeodomain-like_sf"/>
</dbReference>
<keyword evidence="1" id="KW-0238">DNA-binding</keyword>
<evidence type="ECO:0000313" key="4">
    <source>
        <dbReference type="Proteomes" id="UP000762676"/>
    </source>
</evidence>
<comment type="caution">
    <text evidence="3">The sequence shown here is derived from an EMBL/GenBank/DDBJ whole genome shotgun (WGS) entry which is preliminary data.</text>
</comment>
<dbReference type="EMBL" id="BMAT01001755">
    <property type="protein sequence ID" value="GFR91977.1"/>
    <property type="molecule type" value="Genomic_DNA"/>
</dbReference>
<dbReference type="Proteomes" id="UP000762676">
    <property type="component" value="Unassembled WGS sequence"/>
</dbReference>
<dbReference type="AlphaFoldDB" id="A0AAV4H1D7"/>
<dbReference type="Gene3D" id="1.10.10.60">
    <property type="entry name" value="Homeodomain-like"/>
    <property type="match status" value="1"/>
</dbReference>
<evidence type="ECO:0000313" key="3">
    <source>
        <dbReference type="EMBL" id="GFR91977.1"/>
    </source>
</evidence>
<keyword evidence="4" id="KW-1185">Reference proteome</keyword>
<dbReference type="Pfam" id="PF03221">
    <property type="entry name" value="HTH_Tnp_Tc5"/>
    <property type="match status" value="1"/>
</dbReference>